<feature type="domain" description="Type VI lipase adapter protein Tla3 C-terminal" evidence="2">
    <location>
        <begin position="360"/>
        <end position="492"/>
    </location>
</feature>
<dbReference type="Pfam" id="PF20995">
    <property type="entry name" value="Tla3_C"/>
    <property type="match status" value="1"/>
</dbReference>
<evidence type="ECO:0008006" key="5">
    <source>
        <dbReference type="Google" id="ProtNLM"/>
    </source>
</evidence>
<gene>
    <name evidence="3" type="ORF">CLM73_19830</name>
</gene>
<evidence type="ECO:0000313" key="4">
    <source>
        <dbReference type="Proteomes" id="UP000239477"/>
    </source>
</evidence>
<accession>A0A2S0IAW8</accession>
<dbReference type="Pfam" id="PF11394">
    <property type="entry name" value="Tla3_N"/>
    <property type="match status" value="1"/>
</dbReference>
<reference evidence="3 4" key="1">
    <citation type="submission" date="2017-09" db="EMBL/GenBank/DDBJ databases">
        <title>Genomic, metabolic, and phenotypic characteristics of bacterial isolates from the natural microbiome of the model nematode Caenorhabditis elegans.</title>
        <authorList>
            <person name="Zimmermann J."/>
            <person name="Obeng N."/>
            <person name="Yang W."/>
            <person name="Obeng O."/>
            <person name="Kissoyan K."/>
            <person name="Pees B."/>
            <person name="Dirksen P."/>
            <person name="Hoppner M."/>
            <person name="Franke A."/>
            <person name="Rosenstiel P."/>
            <person name="Leippe M."/>
            <person name="Dierking K."/>
            <person name="Kaleta C."/>
            <person name="Schulenburg H."/>
        </authorList>
    </citation>
    <scope>NUCLEOTIDE SEQUENCE [LARGE SCALE GENOMIC DNA]</scope>
    <source>
        <strain evidence="3 4">MYb73</strain>
    </source>
</reference>
<proteinExistence type="predicted"/>
<dbReference type="Proteomes" id="UP000239477">
    <property type="component" value="Chromosome"/>
</dbReference>
<dbReference type="InterPro" id="IPR048303">
    <property type="entry name" value="Tla3_C"/>
</dbReference>
<protein>
    <recommendedName>
        <fullName evidence="5">DUF2875 domain-containing protein</fullName>
    </recommendedName>
</protein>
<dbReference type="AlphaFoldDB" id="A0A2S0IAW8"/>
<name>A0A2S0IAW8_9BURK</name>
<dbReference type="InterPro" id="IPR021531">
    <property type="entry name" value="Tla3_N"/>
</dbReference>
<evidence type="ECO:0000259" key="2">
    <source>
        <dbReference type="Pfam" id="PF20995"/>
    </source>
</evidence>
<sequence>MRTIPVWSLTRAWKIETQVAIHSATSEDSMSPISLLAASMLLRWWAFAPVSPPLVPDTAPLAAMACPLPSAETLRTAVSPDTSSISKGVPMLQPRLETLDIVRVGLSLDVYRQGQAWAQLQKQSAAQPNALLVGSALPMDPRDYPVDGTLKDMAWGQRKSNALELALTSFPERWPVPTVLVVRDYDPRMERPRVPPKRMDVALTEMVSLELGDAGLHWHDVRQLDNGVICNTDPEMAIESIFQMFESNPDMPALLVYALDSFNLRAALSSTKIRLNDISPPGERTPKTPTDAVVAMVFARPERLARMREFAKYTKSKPDSIDPAFIGWDRLPSRGFQPSTFFPTPITQRGFQQWDRVRVLARLHRPVTVSLHQQDNASIPLKGAARDKALATGWNQATTALGAAPARAFFDTGKLSGNLAMLVPALQDAQHAVDLLDSNQNYDLTQRMGDTGAASPFVNLALATMASHLNADSSMVVPLRRTDRATFIGISSPAPGKKPEVDPFDVKLRPQHTSVTDEPSPEFKAWLGQRIIDYQREQQRNAPRYRDPAVVAREQRMLDDFIAGASGSGSPDQKNN</sequence>
<evidence type="ECO:0000313" key="3">
    <source>
        <dbReference type="EMBL" id="AVJ29179.1"/>
    </source>
</evidence>
<organism evidence="3 4">
    <name type="scientific">Achromobacter spanius</name>
    <dbReference type="NCBI Taxonomy" id="217203"/>
    <lineage>
        <taxon>Bacteria</taxon>
        <taxon>Pseudomonadati</taxon>
        <taxon>Pseudomonadota</taxon>
        <taxon>Betaproteobacteria</taxon>
        <taxon>Burkholderiales</taxon>
        <taxon>Alcaligenaceae</taxon>
        <taxon>Achromobacter</taxon>
    </lineage>
</organism>
<evidence type="ECO:0000259" key="1">
    <source>
        <dbReference type="Pfam" id="PF11394"/>
    </source>
</evidence>
<dbReference type="EMBL" id="CP023270">
    <property type="protein sequence ID" value="AVJ29179.1"/>
    <property type="molecule type" value="Genomic_DNA"/>
</dbReference>
<keyword evidence="4" id="KW-1185">Reference proteome</keyword>
<feature type="domain" description="Type VI lipase adapter protein Tla3 N-terminal" evidence="1">
    <location>
        <begin position="97"/>
        <end position="267"/>
    </location>
</feature>